<name>A0A3M7MCP5_9PLEO</name>
<dbReference type="AlphaFoldDB" id="A0A3M7MCP5"/>
<proteinExistence type="predicted"/>
<reference evidence="1 2" key="1">
    <citation type="journal article" date="2014" name="PLoS ONE">
        <title>De novo Genome Assembly of the Fungal Plant Pathogen Pyrenophora semeniperda.</title>
        <authorList>
            <person name="Soliai M.M."/>
            <person name="Meyer S.E."/>
            <person name="Udall J.A."/>
            <person name="Elzinga D.E."/>
            <person name="Hermansen R.A."/>
            <person name="Bodily P.M."/>
            <person name="Hart A.A."/>
            <person name="Coleman C.E."/>
        </authorList>
    </citation>
    <scope>NUCLEOTIDE SEQUENCE [LARGE SCALE GENOMIC DNA]</scope>
    <source>
        <strain evidence="1 2">CCB06</strain>
        <tissue evidence="1">Mycelium</tissue>
    </source>
</reference>
<gene>
    <name evidence="1" type="ORF">GMOD_00007302</name>
</gene>
<protein>
    <submittedName>
        <fullName evidence="1">Uncharacterized protein</fullName>
    </submittedName>
</protein>
<keyword evidence="2" id="KW-1185">Reference proteome</keyword>
<accession>A0A3M7MCP5</accession>
<evidence type="ECO:0000313" key="2">
    <source>
        <dbReference type="Proteomes" id="UP000265663"/>
    </source>
</evidence>
<sequence>MSRVKMDLAYAILMSQCTEGTFLYTPASADKFRPGACGYFDDSGIWEDITDLCDREQLAHKHYKLPHDNLGTMLQAIKSSKWDPLSVERDEEKGTSSEEAIFWSSSHQHLCFQSARGVSEDNLDLVTRRRCNGKLTLLKTFLVGLNQRPLKEMAYPAGSC</sequence>
<dbReference type="OrthoDB" id="2883672at2759"/>
<dbReference type="Proteomes" id="UP000265663">
    <property type="component" value="Unassembled WGS sequence"/>
</dbReference>
<organism evidence="1 2">
    <name type="scientific">Pyrenophora seminiperda CCB06</name>
    <dbReference type="NCBI Taxonomy" id="1302712"/>
    <lineage>
        <taxon>Eukaryota</taxon>
        <taxon>Fungi</taxon>
        <taxon>Dikarya</taxon>
        <taxon>Ascomycota</taxon>
        <taxon>Pezizomycotina</taxon>
        <taxon>Dothideomycetes</taxon>
        <taxon>Pleosporomycetidae</taxon>
        <taxon>Pleosporales</taxon>
        <taxon>Pleosporineae</taxon>
        <taxon>Pleosporaceae</taxon>
        <taxon>Pyrenophora</taxon>
    </lineage>
</organism>
<dbReference type="EMBL" id="KE747829">
    <property type="protein sequence ID" value="RMZ72286.1"/>
    <property type="molecule type" value="Genomic_DNA"/>
</dbReference>
<evidence type="ECO:0000313" key="1">
    <source>
        <dbReference type="EMBL" id="RMZ72286.1"/>
    </source>
</evidence>